<dbReference type="Gene3D" id="3.40.50.1460">
    <property type="match status" value="1"/>
</dbReference>
<evidence type="ECO:0000256" key="1">
    <source>
        <dbReference type="ARBA" id="ARBA00022729"/>
    </source>
</evidence>
<dbReference type="InterPro" id="IPR029030">
    <property type="entry name" value="Caspase-like_dom_sf"/>
</dbReference>
<sequence length="1116" mass="123724">MVLLAVIGIRGRCYAQVPSVLAEGTWYKVAVTQSGVYRIDAGKLREMGINVAGLNPKNLQMYGNGGAMLPQSNALPRPVDLIQLAIWVKGEADNRFDESDALYFYAEGPHVVRFDSAQKSFTHQINAYSDSGYYYLTVGAQPGLRVVDVASQTNTGTPIDQFDDYWFHEEETVNHLQSGREWWGEYLGLSGQVHLKAELPGVVPNSVALLRGAGIASAQVPTRLLWRVNGQDVGEQSQGTVSTYRYDLKAQRSEKSYTFTLDNTPTATFDIGVEFDKNGQSNAQAYLDYAALQIKRQLRAYATQQIYRFLPGADSSVTYSFKDIPTDWQWWDISDPPRPQKGTLIRSADATAEFNAADGHTVRTYVGFSLSQAGEPLDWQKVPNQNLHALAVPDLLIITPATWQNEALRLADFRQKNDGLKTAVVTTEQVFNEFSAGKPDPTALRDLVRYLYQQNPDRLRYLLLFGDATYDYKNRSGTQSATQQRQWVPVYESRESLHPVFTYSSDDYFGFLDDQEGEWLETPAGDHALDLGIGRLPVKSREEARTVVDKLIHYGASPQTLGRWRNRISFVADDGDGNIHQQHADLLATQIQDRFLAQRLFVDAFPHVISPEGVKTPDLNATIRQRINEGTLILNYTGHGGTTGWAEEQILTLADMQSVRGYDNLPLLLTATCEFGRYDDPAVVSGAELMVLSPRGAAIGALTTTRPVFSSTNFSLNKAFYEALAAGNAATRVGDLMKHTKNNSLSGSLNRNFALLGDPSMQLAQAEYEVKWATEPDTLSALKKVTLKGTIHQQGTPQTATSFDGTASVTVYDKPVRFRTNGEGGTAAEYSELRNKLYDGLVTVKQGQFTVSFVVPRNIDYRPGPGRVSVYAIRSDSLADAAGQLDIWVGGADASPADQTPPQLTAYLNDSTFRDGQTVPANSVLWIRASDESGISISSAGLGQNPTAILNDTVTYVLNDYFQAQPNDYQQGTFRFPLDDLPAGSYTLRIKIWDNYTNSAEQTLRFIVAGERGIRLSTSTLFPNPFKERLSFTIAHNRPEEDIELTIRLFSISGQLIHTFNHIYYASEPLLTGTIELNASSLFIDPKITLYLYDVQIRSIQDQTTARQAGKLLHTP</sequence>
<keyword evidence="1" id="KW-0732">Signal</keyword>
<protein>
    <submittedName>
        <fullName evidence="3">Type IX secretion system sortase PorU</fullName>
    </submittedName>
</protein>
<evidence type="ECO:0000313" key="4">
    <source>
        <dbReference type="Proteomes" id="UP000479293"/>
    </source>
</evidence>
<dbReference type="Proteomes" id="UP000479293">
    <property type="component" value="Unassembled WGS sequence"/>
</dbReference>
<dbReference type="CDD" id="cd02258">
    <property type="entry name" value="Peptidase_C25_N"/>
    <property type="match status" value="1"/>
</dbReference>
<name>A0A7C9BGD0_9BACT</name>
<proteinExistence type="predicted"/>
<dbReference type="EMBL" id="WHLY01000002">
    <property type="protein sequence ID" value="MPR33723.1"/>
    <property type="molecule type" value="Genomic_DNA"/>
</dbReference>
<evidence type="ECO:0000313" key="3">
    <source>
        <dbReference type="EMBL" id="MPR33723.1"/>
    </source>
</evidence>
<dbReference type="InterPro" id="IPR001769">
    <property type="entry name" value="Gingipain"/>
</dbReference>
<dbReference type="Gene3D" id="3.40.50.10390">
    <property type="entry name" value="Gingipain r, domain 1"/>
    <property type="match status" value="1"/>
</dbReference>
<accession>A0A7C9BGD0</accession>
<organism evidence="3 4">
    <name type="scientific">Salmonirosea aquatica</name>
    <dbReference type="NCBI Taxonomy" id="2654236"/>
    <lineage>
        <taxon>Bacteria</taxon>
        <taxon>Pseudomonadati</taxon>
        <taxon>Bacteroidota</taxon>
        <taxon>Cytophagia</taxon>
        <taxon>Cytophagales</taxon>
        <taxon>Spirosomataceae</taxon>
        <taxon>Salmonirosea</taxon>
    </lineage>
</organism>
<dbReference type="AlphaFoldDB" id="A0A7C9BGD0"/>
<gene>
    <name evidence="3" type="primary">porU</name>
    <name evidence="3" type="ORF">GBK04_10155</name>
</gene>
<dbReference type="GO" id="GO:0006508">
    <property type="term" value="P:proteolysis"/>
    <property type="evidence" value="ECO:0007669"/>
    <property type="project" value="InterPro"/>
</dbReference>
<dbReference type="GO" id="GO:0008234">
    <property type="term" value="F:cysteine-type peptidase activity"/>
    <property type="evidence" value="ECO:0007669"/>
    <property type="project" value="InterPro"/>
</dbReference>
<dbReference type="InterPro" id="IPR029031">
    <property type="entry name" value="Gingipain_N_sf"/>
</dbReference>
<dbReference type="Pfam" id="PF01364">
    <property type="entry name" value="Peptidase_C25"/>
    <property type="match status" value="1"/>
</dbReference>
<comment type="caution">
    <text evidence="3">The sequence shown here is derived from an EMBL/GenBank/DDBJ whole genome shotgun (WGS) entry which is preliminary data.</text>
</comment>
<dbReference type="NCBIfam" id="NF033707">
    <property type="entry name" value="T9SS_sortase"/>
    <property type="match status" value="1"/>
</dbReference>
<feature type="domain" description="Gingipain" evidence="2">
    <location>
        <begin position="396"/>
        <end position="763"/>
    </location>
</feature>
<keyword evidence="4" id="KW-1185">Reference proteome</keyword>
<evidence type="ECO:0000259" key="2">
    <source>
        <dbReference type="Pfam" id="PF01364"/>
    </source>
</evidence>
<dbReference type="SUPFAM" id="SSF52129">
    <property type="entry name" value="Caspase-like"/>
    <property type="match status" value="1"/>
</dbReference>
<reference evidence="3 4" key="1">
    <citation type="submission" date="2019-10" db="EMBL/GenBank/DDBJ databases">
        <title>Draft Genome Sequence of Cytophagaceae sp. SJW1-29.</title>
        <authorList>
            <person name="Choi A."/>
        </authorList>
    </citation>
    <scope>NUCLEOTIDE SEQUENCE [LARGE SCALE GENOMIC DNA]</scope>
    <source>
        <strain evidence="3 4">SJW1-29</strain>
    </source>
</reference>